<organism evidence="1 2">
    <name type="scientific">Gigaspora margarita</name>
    <dbReference type="NCBI Taxonomy" id="4874"/>
    <lineage>
        <taxon>Eukaryota</taxon>
        <taxon>Fungi</taxon>
        <taxon>Fungi incertae sedis</taxon>
        <taxon>Mucoromycota</taxon>
        <taxon>Glomeromycotina</taxon>
        <taxon>Glomeromycetes</taxon>
        <taxon>Diversisporales</taxon>
        <taxon>Gigasporaceae</taxon>
        <taxon>Gigaspora</taxon>
    </lineage>
</organism>
<name>A0ABN7W938_GIGMA</name>
<feature type="non-terminal residue" evidence="1">
    <location>
        <position position="1"/>
    </location>
</feature>
<dbReference type="Proteomes" id="UP000789901">
    <property type="component" value="Unassembled WGS sequence"/>
</dbReference>
<comment type="caution">
    <text evidence="1">The sequence shown here is derived from an EMBL/GenBank/DDBJ whole genome shotgun (WGS) entry which is preliminary data.</text>
</comment>
<protein>
    <submittedName>
        <fullName evidence="1">3974_t:CDS:1</fullName>
    </submittedName>
</protein>
<sequence length="132" mass="15308">STDYEYLTILKDAPILTKVTIDYRYLTIIKDVTKEEIDEYLKILKDVPVSDESDKSDKINQINILKKIKWVPIEEQGEDKEKLYLTMATWTKGIRTIEYESGRYIRSPRIKSCVDLIKLGSSQTNSVITKVS</sequence>
<proteinExistence type="predicted"/>
<reference evidence="1 2" key="1">
    <citation type="submission" date="2021-06" db="EMBL/GenBank/DDBJ databases">
        <authorList>
            <person name="Kallberg Y."/>
            <person name="Tangrot J."/>
            <person name="Rosling A."/>
        </authorList>
    </citation>
    <scope>NUCLEOTIDE SEQUENCE [LARGE SCALE GENOMIC DNA]</scope>
    <source>
        <strain evidence="1 2">120-4 pot B 10/14</strain>
    </source>
</reference>
<accession>A0ABN7W938</accession>
<dbReference type="EMBL" id="CAJVQB010035508">
    <property type="protein sequence ID" value="CAG8822632.1"/>
    <property type="molecule type" value="Genomic_DNA"/>
</dbReference>
<evidence type="ECO:0000313" key="1">
    <source>
        <dbReference type="EMBL" id="CAG8822632.1"/>
    </source>
</evidence>
<keyword evidence="2" id="KW-1185">Reference proteome</keyword>
<gene>
    <name evidence="1" type="ORF">GMARGA_LOCUS28143</name>
</gene>
<evidence type="ECO:0000313" key="2">
    <source>
        <dbReference type="Proteomes" id="UP000789901"/>
    </source>
</evidence>